<accession>A0A9J6QW02</accession>
<dbReference type="NCBIfam" id="TIGR00726">
    <property type="entry name" value="peptidoglycan editing factor PgeF"/>
    <property type="match status" value="1"/>
</dbReference>
<dbReference type="GO" id="GO:0005507">
    <property type="term" value="F:copper ion binding"/>
    <property type="evidence" value="ECO:0007669"/>
    <property type="project" value="TreeGrafter"/>
</dbReference>
<keyword evidence="13" id="KW-1185">Reference proteome</keyword>
<dbReference type="EMBL" id="JAOSHN010000006">
    <property type="protein sequence ID" value="MCU7379811.1"/>
    <property type="molecule type" value="Genomic_DNA"/>
</dbReference>
<dbReference type="PANTHER" id="PTHR30616">
    <property type="entry name" value="UNCHARACTERIZED PROTEIN YFIH"/>
    <property type="match status" value="1"/>
</dbReference>
<dbReference type="AlphaFoldDB" id="A0A9J6QW02"/>
<organism evidence="12 13">
    <name type="scientific">Hominibacterium faecale</name>
    <dbReference type="NCBI Taxonomy" id="2839743"/>
    <lineage>
        <taxon>Bacteria</taxon>
        <taxon>Bacillati</taxon>
        <taxon>Bacillota</taxon>
        <taxon>Clostridia</taxon>
        <taxon>Peptostreptococcales</taxon>
        <taxon>Anaerovoracaceae</taxon>
        <taxon>Hominibacterium</taxon>
    </lineage>
</organism>
<evidence type="ECO:0000256" key="7">
    <source>
        <dbReference type="ARBA" id="ARBA00022833"/>
    </source>
</evidence>
<dbReference type="InterPro" id="IPR003730">
    <property type="entry name" value="Cu_polyphenol_OxRdtase"/>
</dbReference>
<sequence>MEQKLYLEVFEELPIVKGFFSTKYGASEGSPYDRPDVFCQLGLDLAQPIWPAQVHKDHIVVIEKREDAPVRIADTDGLITDVPGVLLTTVHADCLPVYLCDPVKKAIGLVHAGWRGTAAGIAPKAARKMGEHFGSKPEDILVHIGPGISSCCFETGPEVLEEFQRRWEFAGDFARPCGEKNYLDLKGINRRQLEDAGIQKKHITASSHCTCCEPDLFCSYRREGGTYRRMGAGLCLL</sequence>
<evidence type="ECO:0000256" key="10">
    <source>
        <dbReference type="ARBA" id="ARBA00049893"/>
    </source>
</evidence>
<evidence type="ECO:0000256" key="8">
    <source>
        <dbReference type="ARBA" id="ARBA00047989"/>
    </source>
</evidence>
<dbReference type="Gene3D" id="3.60.140.10">
    <property type="entry name" value="CNF1/YfiH-like putative cysteine hydrolases"/>
    <property type="match status" value="1"/>
</dbReference>
<evidence type="ECO:0000256" key="11">
    <source>
        <dbReference type="RuleBase" id="RU361274"/>
    </source>
</evidence>
<gene>
    <name evidence="12" type="primary">pgeF</name>
    <name evidence="12" type="ORF">OBO34_15810</name>
</gene>
<comment type="similarity">
    <text evidence="3 11">Belongs to the purine nucleoside phosphorylase YfiH/LACC1 family.</text>
</comment>
<reference evidence="12" key="1">
    <citation type="submission" date="2022-09" db="EMBL/GenBank/DDBJ databases">
        <title>Culturomic study of gut microbiota in children with autism spectrum disorder.</title>
        <authorList>
            <person name="Efimov B.A."/>
            <person name="Chaplin A.V."/>
            <person name="Sokolova S.R."/>
            <person name="Pikina A.P."/>
            <person name="Korzhanova M."/>
            <person name="Belova V."/>
            <person name="Korostin D."/>
        </authorList>
    </citation>
    <scope>NUCLEOTIDE SEQUENCE</scope>
    <source>
        <strain evidence="12">ASD5510</strain>
    </source>
</reference>
<comment type="catalytic activity">
    <reaction evidence="10">
        <text>S-methyl-5'-thioadenosine + phosphate = 5-(methylsulfanyl)-alpha-D-ribose 1-phosphate + adenine</text>
        <dbReference type="Rhea" id="RHEA:11852"/>
        <dbReference type="ChEBI" id="CHEBI:16708"/>
        <dbReference type="ChEBI" id="CHEBI:17509"/>
        <dbReference type="ChEBI" id="CHEBI:43474"/>
        <dbReference type="ChEBI" id="CHEBI:58533"/>
        <dbReference type="EC" id="2.4.2.28"/>
    </reaction>
    <physiologicalReaction direction="left-to-right" evidence="10">
        <dbReference type="Rhea" id="RHEA:11853"/>
    </physiologicalReaction>
</comment>
<keyword evidence="6" id="KW-0378">Hydrolase</keyword>
<evidence type="ECO:0000256" key="9">
    <source>
        <dbReference type="ARBA" id="ARBA00048968"/>
    </source>
</evidence>
<dbReference type="RefSeq" id="WP_253020864.1">
    <property type="nucleotide sequence ID" value="NZ_JAOSHN010000006.1"/>
</dbReference>
<keyword evidence="7" id="KW-0862">Zinc</keyword>
<evidence type="ECO:0000256" key="2">
    <source>
        <dbReference type="ARBA" id="ARBA00003215"/>
    </source>
</evidence>
<evidence type="ECO:0000256" key="1">
    <source>
        <dbReference type="ARBA" id="ARBA00000553"/>
    </source>
</evidence>
<comment type="function">
    <text evidence="2">Purine nucleoside enzyme that catalyzes the phosphorolysis of adenosine and inosine nucleosides, yielding D-ribose 1-phosphate and the respective free bases, adenine and hypoxanthine. Also catalyzes the phosphorolysis of S-methyl-5'-thioadenosine into adenine and S-methyl-5-thio-alpha-D-ribose 1-phosphate. Also has adenosine deaminase activity.</text>
</comment>
<dbReference type="PANTHER" id="PTHR30616:SF2">
    <property type="entry name" value="PURINE NUCLEOSIDE PHOSPHORYLASE LACC1"/>
    <property type="match status" value="1"/>
</dbReference>
<evidence type="ECO:0000313" key="13">
    <source>
        <dbReference type="Proteomes" id="UP001065549"/>
    </source>
</evidence>
<dbReference type="Proteomes" id="UP001065549">
    <property type="component" value="Unassembled WGS sequence"/>
</dbReference>
<proteinExistence type="inferred from homology"/>
<comment type="catalytic activity">
    <reaction evidence="9">
        <text>adenosine + phosphate = alpha-D-ribose 1-phosphate + adenine</text>
        <dbReference type="Rhea" id="RHEA:27642"/>
        <dbReference type="ChEBI" id="CHEBI:16335"/>
        <dbReference type="ChEBI" id="CHEBI:16708"/>
        <dbReference type="ChEBI" id="CHEBI:43474"/>
        <dbReference type="ChEBI" id="CHEBI:57720"/>
        <dbReference type="EC" id="2.4.2.1"/>
    </reaction>
    <physiologicalReaction direction="left-to-right" evidence="9">
        <dbReference type="Rhea" id="RHEA:27643"/>
    </physiologicalReaction>
</comment>
<evidence type="ECO:0000256" key="4">
    <source>
        <dbReference type="ARBA" id="ARBA00022679"/>
    </source>
</evidence>
<name>A0A9J6QW02_9FIRM</name>
<comment type="caution">
    <text evidence="12">The sequence shown here is derived from an EMBL/GenBank/DDBJ whole genome shotgun (WGS) entry which is preliminary data.</text>
</comment>
<evidence type="ECO:0000256" key="3">
    <source>
        <dbReference type="ARBA" id="ARBA00007353"/>
    </source>
</evidence>
<dbReference type="GO" id="GO:0016787">
    <property type="term" value="F:hydrolase activity"/>
    <property type="evidence" value="ECO:0007669"/>
    <property type="project" value="UniProtKB-KW"/>
</dbReference>
<dbReference type="Pfam" id="PF02578">
    <property type="entry name" value="Cu-oxidase_4"/>
    <property type="match status" value="1"/>
</dbReference>
<evidence type="ECO:0000256" key="5">
    <source>
        <dbReference type="ARBA" id="ARBA00022723"/>
    </source>
</evidence>
<comment type="catalytic activity">
    <reaction evidence="8">
        <text>adenosine + H2O + H(+) = inosine + NH4(+)</text>
        <dbReference type="Rhea" id="RHEA:24408"/>
        <dbReference type="ChEBI" id="CHEBI:15377"/>
        <dbReference type="ChEBI" id="CHEBI:15378"/>
        <dbReference type="ChEBI" id="CHEBI:16335"/>
        <dbReference type="ChEBI" id="CHEBI:17596"/>
        <dbReference type="ChEBI" id="CHEBI:28938"/>
        <dbReference type="EC" id="3.5.4.4"/>
    </reaction>
    <physiologicalReaction direction="left-to-right" evidence="8">
        <dbReference type="Rhea" id="RHEA:24409"/>
    </physiologicalReaction>
</comment>
<dbReference type="InterPro" id="IPR038371">
    <property type="entry name" value="Cu_polyphenol_OxRdtase_sf"/>
</dbReference>
<dbReference type="GO" id="GO:0017061">
    <property type="term" value="F:S-methyl-5-thioadenosine phosphorylase activity"/>
    <property type="evidence" value="ECO:0007669"/>
    <property type="project" value="UniProtKB-EC"/>
</dbReference>
<evidence type="ECO:0000313" key="12">
    <source>
        <dbReference type="EMBL" id="MCU7379811.1"/>
    </source>
</evidence>
<dbReference type="InterPro" id="IPR011324">
    <property type="entry name" value="Cytotoxic_necrot_fac-like_cat"/>
</dbReference>
<comment type="catalytic activity">
    <reaction evidence="1">
        <text>inosine + phosphate = alpha-D-ribose 1-phosphate + hypoxanthine</text>
        <dbReference type="Rhea" id="RHEA:27646"/>
        <dbReference type="ChEBI" id="CHEBI:17368"/>
        <dbReference type="ChEBI" id="CHEBI:17596"/>
        <dbReference type="ChEBI" id="CHEBI:43474"/>
        <dbReference type="ChEBI" id="CHEBI:57720"/>
        <dbReference type="EC" id="2.4.2.1"/>
    </reaction>
    <physiologicalReaction direction="left-to-right" evidence="1">
        <dbReference type="Rhea" id="RHEA:27647"/>
    </physiologicalReaction>
</comment>
<protein>
    <recommendedName>
        <fullName evidence="11">Purine nucleoside phosphorylase</fullName>
    </recommendedName>
</protein>
<dbReference type="CDD" id="cd16833">
    <property type="entry name" value="YfiH"/>
    <property type="match status" value="1"/>
</dbReference>
<evidence type="ECO:0000256" key="6">
    <source>
        <dbReference type="ARBA" id="ARBA00022801"/>
    </source>
</evidence>
<keyword evidence="4" id="KW-0808">Transferase</keyword>
<dbReference type="SUPFAM" id="SSF64438">
    <property type="entry name" value="CNF1/YfiH-like putative cysteine hydrolases"/>
    <property type="match status" value="1"/>
</dbReference>
<keyword evidence="5" id="KW-0479">Metal-binding</keyword>